<keyword evidence="5 8" id="KW-0547">Nucleotide-binding</keyword>
<dbReference type="Gene3D" id="3.40.50.620">
    <property type="entry name" value="HUPs"/>
    <property type="match status" value="1"/>
</dbReference>
<comment type="similarity">
    <text evidence="8">Belongs to the tRNA(Ile)-lysidine synthase family.</text>
</comment>
<feature type="binding site" evidence="8">
    <location>
        <begin position="30"/>
        <end position="35"/>
    </location>
    <ligand>
        <name>ATP</name>
        <dbReference type="ChEBI" id="CHEBI:30616"/>
    </ligand>
</feature>
<evidence type="ECO:0000256" key="6">
    <source>
        <dbReference type="ARBA" id="ARBA00022840"/>
    </source>
</evidence>
<dbReference type="Pfam" id="PF11734">
    <property type="entry name" value="TilS_C"/>
    <property type="match status" value="1"/>
</dbReference>
<dbReference type="HAMAP" id="MF_01161">
    <property type="entry name" value="tRNA_Ile_lys_synt"/>
    <property type="match status" value="1"/>
</dbReference>
<comment type="domain">
    <text evidence="8">The N-terminal region contains the highly conserved SGGXDS motif, predicted to be a P-loop motif involved in ATP binding.</text>
</comment>
<dbReference type="EC" id="6.3.4.19" evidence="8"/>
<dbReference type="InterPro" id="IPR012094">
    <property type="entry name" value="tRNA_Ile_lys_synt"/>
</dbReference>
<dbReference type="SUPFAM" id="SSF82829">
    <property type="entry name" value="MesJ substrate recognition domain-like"/>
    <property type="match status" value="1"/>
</dbReference>
<evidence type="ECO:0000256" key="5">
    <source>
        <dbReference type="ARBA" id="ARBA00022741"/>
    </source>
</evidence>
<evidence type="ECO:0000313" key="11">
    <source>
        <dbReference type="Proteomes" id="UP000238261"/>
    </source>
</evidence>
<protein>
    <recommendedName>
        <fullName evidence="8">tRNA(Ile)-lysidine synthase</fullName>
        <ecNumber evidence="8">6.3.4.19</ecNumber>
    </recommendedName>
    <alternativeName>
        <fullName evidence="8">tRNA(Ile)-2-lysyl-cytidine synthase</fullName>
    </alternativeName>
    <alternativeName>
        <fullName evidence="8">tRNA(Ile)-lysidine synthetase</fullName>
    </alternativeName>
</protein>
<comment type="function">
    <text evidence="8">Ligates lysine onto the cytidine present at position 34 of the AUA codon-specific tRNA(Ile) that contains the anticodon CAU, in an ATP-dependent manner. Cytidine is converted to lysidine, thus changing the amino acid specificity of the tRNA from methionine to isoleucine.</text>
</comment>
<dbReference type="GO" id="GO:0005737">
    <property type="term" value="C:cytoplasm"/>
    <property type="evidence" value="ECO:0007669"/>
    <property type="project" value="UniProtKB-SubCell"/>
</dbReference>
<sequence length="450" mass="48734">MSSRSDTAPPCPVRAALPDPAPAAVLVGLSGGLDSSVLLHALAQQPQYRRAGLRALHVHHGLHADADAWADHCAAFCAALAIPLQVRRVQVPRDGGHGLEAAARQARRTAFAQALAAGEWLALAQHRDDQAETFLLRALRASGADGLAAMQPLRDFAHGMLWRPLLALPRSDLHAYAQRHALRWIEDPSNADPGFDRNFLRLQLLPLLRQRWPHADAALARSAQLCGEAGALLDDGDQAALDALRGGDAATATLSLPRLRALPAPRRARVLRRWVAQAGLPPLPAAGLVAIERSLLHARGDASAQFAWHGATLRCWRDALYAERDPPPLPADWQAPWDGRAPLALPDGRRLRLRADAPLGFDAPLLVRLRQGGERILLPGRQHSQALKQVLQERAVPPWQRARLPLLFDAERLLAAGDQIVAAPLHAWLQARRARLALDTAATPSSPASH</sequence>
<dbReference type="InterPro" id="IPR012796">
    <property type="entry name" value="Lysidine-tRNA-synth_C"/>
</dbReference>
<dbReference type="Proteomes" id="UP000238261">
    <property type="component" value="Unassembled WGS sequence"/>
</dbReference>
<dbReference type="Pfam" id="PF09179">
    <property type="entry name" value="TilS"/>
    <property type="match status" value="1"/>
</dbReference>
<evidence type="ECO:0000256" key="3">
    <source>
        <dbReference type="ARBA" id="ARBA00022598"/>
    </source>
</evidence>
<dbReference type="OrthoDB" id="9807403at2"/>
<dbReference type="InterPro" id="IPR012795">
    <property type="entry name" value="tRNA_Ile_lys_synt_N"/>
</dbReference>
<dbReference type="NCBIfam" id="TIGR02433">
    <property type="entry name" value="lysidine_TilS_C"/>
    <property type="match status" value="1"/>
</dbReference>
<dbReference type="PANTHER" id="PTHR43033:SF1">
    <property type="entry name" value="TRNA(ILE)-LYSIDINE SYNTHASE-RELATED"/>
    <property type="match status" value="1"/>
</dbReference>
<evidence type="ECO:0000256" key="2">
    <source>
        <dbReference type="ARBA" id="ARBA00022490"/>
    </source>
</evidence>
<comment type="caution">
    <text evidence="10">The sequence shown here is derived from an EMBL/GenBank/DDBJ whole genome shotgun (WGS) entry which is preliminary data.</text>
</comment>
<keyword evidence="6 8" id="KW-0067">ATP-binding</keyword>
<dbReference type="NCBIfam" id="TIGR02432">
    <property type="entry name" value="lysidine_TilS_N"/>
    <property type="match status" value="1"/>
</dbReference>
<dbReference type="Pfam" id="PF01171">
    <property type="entry name" value="ATP_bind_3"/>
    <property type="match status" value="1"/>
</dbReference>
<keyword evidence="2 8" id="KW-0963">Cytoplasm</keyword>
<dbReference type="SUPFAM" id="SSF56037">
    <property type="entry name" value="PheT/TilS domain"/>
    <property type="match status" value="1"/>
</dbReference>
<reference evidence="11" key="1">
    <citation type="submission" date="2016-08" db="EMBL/GenBank/DDBJ databases">
        <authorList>
            <person name="Merda D."/>
            <person name="Briand M."/>
            <person name="Taghouti G."/>
            <person name="Carrere S."/>
            <person name="Gouzy J."/>
            <person name="Portier P."/>
            <person name="Jacques M.-A."/>
            <person name="Fischer-Le Saux M."/>
        </authorList>
    </citation>
    <scope>NUCLEOTIDE SEQUENCE [LARGE SCALE GENOMIC DNA]</scope>
    <source>
        <strain evidence="11">CFBP1156</strain>
    </source>
</reference>
<evidence type="ECO:0000256" key="8">
    <source>
        <dbReference type="HAMAP-Rule" id="MF_01161"/>
    </source>
</evidence>
<organism evidence="10 11">
    <name type="scientific">Xanthomonas hyacinthi</name>
    <dbReference type="NCBI Taxonomy" id="56455"/>
    <lineage>
        <taxon>Bacteria</taxon>
        <taxon>Pseudomonadati</taxon>
        <taxon>Pseudomonadota</taxon>
        <taxon>Gammaproteobacteria</taxon>
        <taxon>Lysobacterales</taxon>
        <taxon>Lysobacteraceae</taxon>
        <taxon>Xanthomonas</taxon>
    </lineage>
</organism>
<evidence type="ECO:0000256" key="4">
    <source>
        <dbReference type="ARBA" id="ARBA00022694"/>
    </source>
</evidence>
<dbReference type="InterPro" id="IPR011063">
    <property type="entry name" value="TilS/TtcA_N"/>
</dbReference>
<keyword evidence="4 8" id="KW-0819">tRNA processing</keyword>
<accession>A0A2S7ETL7</accession>
<dbReference type="AlphaFoldDB" id="A0A2S7ETL7"/>
<dbReference type="PANTHER" id="PTHR43033">
    <property type="entry name" value="TRNA(ILE)-LYSIDINE SYNTHASE-RELATED"/>
    <property type="match status" value="1"/>
</dbReference>
<dbReference type="GO" id="GO:0032267">
    <property type="term" value="F:tRNA(Ile)-lysidine synthase activity"/>
    <property type="evidence" value="ECO:0007669"/>
    <property type="project" value="UniProtKB-EC"/>
</dbReference>
<comment type="catalytic activity">
    <reaction evidence="7 8">
        <text>cytidine(34) in tRNA(Ile2) + L-lysine + ATP = lysidine(34) in tRNA(Ile2) + AMP + diphosphate + H(+)</text>
        <dbReference type="Rhea" id="RHEA:43744"/>
        <dbReference type="Rhea" id="RHEA-COMP:10625"/>
        <dbReference type="Rhea" id="RHEA-COMP:10670"/>
        <dbReference type="ChEBI" id="CHEBI:15378"/>
        <dbReference type="ChEBI" id="CHEBI:30616"/>
        <dbReference type="ChEBI" id="CHEBI:32551"/>
        <dbReference type="ChEBI" id="CHEBI:33019"/>
        <dbReference type="ChEBI" id="CHEBI:82748"/>
        <dbReference type="ChEBI" id="CHEBI:83665"/>
        <dbReference type="ChEBI" id="CHEBI:456215"/>
        <dbReference type="EC" id="6.3.4.19"/>
    </reaction>
</comment>
<evidence type="ECO:0000256" key="1">
    <source>
        <dbReference type="ARBA" id="ARBA00004496"/>
    </source>
</evidence>
<dbReference type="InterPro" id="IPR014729">
    <property type="entry name" value="Rossmann-like_a/b/a_fold"/>
</dbReference>
<dbReference type="SUPFAM" id="SSF52402">
    <property type="entry name" value="Adenine nucleotide alpha hydrolases-like"/>
    <property type="match status" value="1"/>
</dbReference>
<dbReference type="RefSeq" id="WP_104558705.1">
    <property type="nucleotide sequence ID" value="NZ_CP043476.1"/>
</dbReference>
<evidence type="ECO:0000259" key="9">
    <source>
        <dbReference type="SMART" id="SM00977"/>
    </source>
</evidence>
<dbReference type="CDD" id="cd01992">
    <property type="entry name" value="TilS_N"/>
    <property type="match status" value="1"/>
</dbReference>
<evidence type="ECO:0000313" key="10">
    <source>
        <dbReference type="EMBL" id="PPU96439.1"/>
    </source>
</evidence>
<name>A0A2S7ETL7_9XANT</name>
<dbReference type="Gene3D" id="1.20.59.20">
    <property type="match status" value="1"/>
</dbReference>
<proteinExistence type="inferred from homology"/>
<dbReference type="EMBL" id="MDEG01000015">
    <property type="protein sequence ID" value="PPU96439.1"/>
    <property type="molecule type" value="Genomic_DNA"/>
</dbReference>
<dbReference type="GO" id="GO:0006400">
    <property type="term" value="P:tRNA modification"/>
    <property type="evidence" value="ECO:0007669"/>
    <property type="project" value="UniProtKB-UniRule"/>
</dbReference>
<feature type="domain" description="Lysidine-tRNA(Ile) synthetase C-terminal" evidence="9">
    <location>
        <begin position="365"/>
        <end position="427"/>
    </location>
</feature>
<keyword evidence="11" id="KW-1185">Reference proteome</keyword>
<evidence type="ECO:0000256" key="7">
    <source>
        <dbReference type="ARBA" id="ARBA00048539"/>
    </source>
</evidence>
<comment type="subcellular location">
    <subcellularLocation>
        <location evidence="1 8">Cytoplasm</location>
    </subcellularLocation>
</comment>
<dbReference type="InterPro" id="IPR015262">
    <property type="entry name" value="tRNA_Ile_lys_synt_subst-bd"/>
</dbReference>
<keyword evidence="3 8" id="KW-0436">Ligase</keyword>
<dbReference type="SMART" id="SM00977">
    <property type="entry name" value="TilS_C"/>
    <property type="match status" value="1"/>
</dbReference>
<gene>
    <name evidence="8 10" type="primary">tilS</name>
    <name evidence="10" type="ORF">XhyaCFBP1156_15140</name>
</gene>
<dbReference type="GO" id="GO:0005524">
    <property type="term" value="F:ATP binding"/>
    <property type="evidence" value="ECO:0007669"/>
    <property type="project" value="UniProtKB-UniRule"/>
</dbReference>